<evidence type="ECO:0000313" key="3">
    <source>
        <dbReference type="Proteomes" id="UP000676409"/>
    </source>
</evidence>
<keyword evidence="3" id="KW-1185">Reference proteome</keyword>
<evidence type="ECO:0000256" key="1">
    <source>
        <dbReference type="SAM" id="MobiDB-lite"/>
    </source>
</evidence>
<organism evidence="2 3">
    <name type="scientific">Phenylobacterium montanum</name>
    <dbReference type="NCBI Taxonomy" id="2823693"/>
    <lineage>
        <taxon>Bacteria</taxon>
        <taxon>Pseudomonadati</taxon>
        <taxon>Pseudomonadota</taxon>
        <taxon>Alphaproteobacteria</taxon>
        <taxon>Caulobacterales</taxon>
        <taxon>Caulobacteraceae</taxon>
        <taxon>Phenylobacterium</taxon>
    </lineage>
</organism>
<gene>
    <name evidence="2" type="ORF">KCG34_23455</name>
</gene>
<accession>A0A975G0Z5</accession>
<evidence type="ECO:0000313" key="2">
    <source>
        <dbReference type="EMBL" id="QUD87956.1"/>
    </source>
</evidence>
<feature type="region of interest" description="Disordered" evidence="1">
    <location>
        <begin position="1"/>
        <end position="20"/>
    </location>
</feature>
<proteinExistence type="predicted"/>
<protein>
    <submittedName>
        <fullName evidence="2">Uncharacterized protein</fullName>
    </submittedName>
</protein>
<reference evidence="2" key="1">
    <citation type="submission" date="2021-04" db="EMBL/GenBank/DDBJ databases">
        <title>The complete genome sequence of Caulobacter sp. S6.</title>
        <authorList>
            <person name="Tang Y."/>
            <person name="Ouyang W."/>
            <person name="Liu Q."/>
            <person name="Huang B."/>
            <person name="Guo Z."/>
            <person name="Lei P."/>
        </authorList>
    </citation>
    <scope>NUCLEOTIDE SEQUENCE</scope>
    <source>
        <strain evidence="2">S6</strain>
    </source>
</reference>
<dbReference type="AlphaFoldDB" id="A0A975G0Z5"/>
<sequence length="85" mass="9678">MSFHVLRVQPGTDPAPPQSQHRVLISYTRWGDSPSALTEDERGAIMRYDRAQATGFDRAQDAALDWARRQSFSVENVYIEIDPEV</sequence>
<dbReference type="RefSeq" id="WP_211938007.1">
    <property type="nucleotide sequence ID" value="NZ_CP073078.1"/>
</dbReference>
<dbReference type="KEGG" id="caul:KCG34_23455"/>
<dbReference type="Proteomes" id="UP000676409">
    <property type="component" value="Chromosome"/>
</dbReference>
<name>A0A975G0Z5_9CAUL</name>
<dbReference type="EMBL" id="CP073078">
    <property type="protein sequence ID" value="QUD87956.1"/>
    <property type="molecule type" value="Genomic_DNA"/>
</dbReference>